<feature type="compositionally biased region" description="Low complexity" evidence="1">
    <location>
        <begin position="82"/>
        <end position="92"/>
    </location>
</feature>
<feature type="compositionally biased region" description="Low complexity" evidence="1">
    <location>
        <begin position="104"/>
        <end position="115"/>
    </location>
</feature>
<name>A0ABN7AFH7_9HEMI</name>
<evidence type="ECO:0000313" key="3">
    <source>
        <dbReference type="Proteomes" id="UP001307889"/>
    </source>
</evidence>
<gene>
    <name evidence="2" type="ORF">NTJ_03605</name>
</gene>
<accession>A0ABN7AFH7</accession>
<evidence type="ECO:0000256" key="1">
    <source>
        <dbReference type="SAM" id="MobiDB-lite"/>
    </source>
</evidence>
<reference evidence="2 3" key="1">
    <citation type="submission" date="2023-09" db="EMBL/GenBank/DDBJ databases">
        <title>Nesidiocoris tenuis whole genome shotgun sequence.</title>
        <authorList>
            <person name="Shibata T."/>
            <person name="Shimoda M."/>
            <person name="Kobayashi T."/>
            <person name="Uehara T."/>
        </authorList>
    </citation>
    <scope>NUCLEOTIDE SEQUENCE [LARGE SCALE GENOMIC DNA]</scope>
    <source>
        <strain evidence="2 3">Japan</strain>
    </source>
</reference>
<keyword evidence="3" id="KW-1185">Reference proteome</keyword>
<organism evidence="2 3">
    <name type="scientific">Nesidiocoris tenuis</name>
    <dbReference type="NCBI Taxonomy" id="355587"/>
    <lineage>
        <taxon>Eukaryota</taxon>
        <taxon>Metazoa</taxon>
        <taxon>Ecdysozoa</taxon>
        <taxon>Arthropoda</taxon>
        <taxon>Hexapoda</taxon>
        <taxon>Insecta</taxon>
        <taxon>Pterygota</taxon>
        <taxon>Neoptera</taxon>
        <taxon>Paraneoptera</taxon>
        <taxon>Hemiptera</taxon>
        <taxon>Heteroptera</taxon>
        <taxon>Panheteroptera</taxon>
        <taxon>Cimicomorpha</taxon>
        <taxon>Miridae</taxon>
        <taxon>Dicyphina</taxon>
        <taxon>Nesidiocoris</taxon>
    </lineage>
</organism>
<protein>
    <submittedName>
        <fullName evidence="2">Uncharacterized protein</fullName>
    </submittedName>
</protein>
<dbReference type="EMBL" id="AP028910">
    <property type="protein sequence ID" value="BES90798.1"/>
    <property type="molecule type" value="Genomic_DNA"/>
</dbReference>
<feature type="compositionally biased region" description="Pro residues" evidence="1">
    <location>
        <begin position="93"/>
        <end position="103"/>
    </location>
</feature>
<sequence length="115" mass="12131">MTTADRDDGRWRDNDELRSAGVTCHTWRKKIVVRGGLSRSRERRRANGGGRRRANAYGGGPALNTAEADCRLKASKGHDGGTAASAPALLLLRPPPPAAPTLPTPAANAPSRPAL</sequence>
<feature type="compositionally biased region" description="Basic residues" evidence="1">
    <location>
        <begin position="41"/>
        <end position="54"/>
    </location>
</feature>
<proteinExistence type="predicted"/>
<feature type="region of interest" description="Disordered" evidence="1">
    <location>
        <begin position="35"/>
        <end position="115"/>
    </location>
</feature>
<evidence type="ECO:0000313" key="2">
    <source>
        <dbReference type="EMBL" id="BES90798.1"/>
    </source>
</evidence>
<feature type="compositionally biased region" description="Basic and acidic residues" evidence="1">
    <location>
        <begin position="68"/>
        <end position="79"/>
    </location>
</feature>
<dbReference type="Proteomes" id="UP001307889">
    <property type="component" value="Chromosome 2"/>
</dbReference>